<reference evidence="2" key="1">
    <citation type="submission" date="2019-08" db="EMBL/GenBank/DDBJ databases">
        <authorList>
            <person name="Kucharzyk K."/>
            <person name="Murdoch R.W."/>
            <person name="Higgins S."/>
            <person name="Loffler F."/>
        </authorList>
    </citation>
    <scope>NUCLEOTIDE SEQUENCE</scope>
</reference>
<evidence type="ECO:0000313" key="2">
    <source>
        <dbReference type="EMBL" id="MPN11950.1"/>
    </source>
</evidence>
<feature type="region of interest" description="Disordered" evidence="1">
    <location>
        <begin position="22"/>
        <end position="55"/>
    </location>
</feature>
<accession>A0A645FDA8</accession>
<proteinExistence type="predicted"/>
<name>A0A645FDA8_9ZZZZ</name>
<comment type="caution">
    <text evidence="2">The sequence shown here is derived from an EMBL/GenBank/DDBJ whole genome shotgun (WGS) entry which is preliminary data.</text>
</comment>
<dbReference type="EMBL" id="VSSQ01058223">
    <property type="protein sequence ID" value="MPN11950.1"/>
    <property type="molecule type" value="Genomic_DNA"/>
</dbReference>
<sequence length="55" mass="6156">MDRAIVKGGAEKILAVIEDTLASRHQDGKRPEPSEHPPLIEKNIVRSNLQKPEDQ</sequence>
<evidence type="ECO:0000256" key="1">
    <source>
        <dbReference type="SAM" id="MobiDB-lite"/>
    </source>
</evidence>
<feature type="compositionally biased region" description="Basic and acidic residues" evidence="1">
    <location>
        <begin position="22"/>
        <end position="39"/>
    </location>
</feature>
<gene>
    <name evidence="2" type="ORF">SDC9_159259</name>
</gene>
<feature type="compositionally biased region" description="Polar residues" evidence="1">
    <location>
        <begin position="45"/>
        <end position="55"/>
    </location>
</feature>
<protein>
    <submittedName>
        <fullName evidence="2">Uncharacterized protein</fullName>
    </submittedName>
</protein>
<dbReference type="AlphaFoldDB" id="A0A645FDA8"/>
<organism evidence="2">
    <name type="scientific">bioreactor metagenome</name>
    <dbReference type="NCBI Taxonomy" id="1076179"/>
    <lineage>
        <taxon>unclassified sequences</taxon>
        <taxon>metagenomes</taxon>
        <taxon>ecological metagenomes</taxon>
    </lineage>
</organism>